<dbReference type="Gene3D" id="1.20.5.170">
    <property type="match status" value="1"/>
</dbReference>
<accession>A0A395HQJ7</accession>
<keyword evidence="10" id="KW-1185">Reference proteome</keyword>
<feature type="region of interest" description="Disordered" evidence="7">
    <location>
        <begin position="156"/>
        <end position="193"/>
    </location>
</feature>
<organism evidence="9 10">
    <name type="scientific">Aspergillus homomorphus (strain CBS 101889)</name>
    <dbReference type="NCBI Taxonomy" id="1450537"/>
    <lineage>
        <taxon>Eukaryota</taxon>
        <taxon>Fungi</taxon>
        <taxon>Dikarya</taxon>
        <taxon>Ascomycota</taxon>
        <taxon>Pezizomycotina</taxon>
        <taxon>Eurotiomycetes</taxon>
        <taxon>Eurotiomycetidae</taxon>
        <taxon>Eurotiales</taxon>
        <taxon>Aspergillaceae</taxon>
        <taxon>Aspergillus</taxon>
        <taxon>Aspergillus subgen. Circumdati</taxon>
    </lineage>
</organism>
<dbReference type="InterPro" id="IPR004827">
    <property type="entry name" value="bZIP"/>
</dbReference>
<evidence type="ECO:0000256" key="1">
    <source>
        <dbReference type="ARBA" id="ARBA00004123"/>
    </source>
</evidence>
<keyword evidence="5" id="KW-0539">Nucleus</keyword>
<evidence type="ECO:0000313" key="9">
    <source>
        <dbReference type="EMBL" id="RAL09769.1"/>
    </source>
</evidence>
<evidence type="ECO:0000256" key="5">
    <source>
        <dbReference type="ARBA" id="ARBA00023242"/>
    </source>
</evidence>
<dbReference type="STRING" id="1450537.A0A395HQJ7"/>
<sequence length="278" mass="31013">MSHAGSYGVHPESPSGRSQQPPLRTPSGSRPPPSTWPGKPQLSTFNHYSPHQHQHQHRYPDLYNPDLNPYLDLSLPTSTACPPVDFDLDPSFYSDLPDPLTYHQNHYYPDLTTTTTSTNPFDFDPNNTLGLFPDLVSDSTTLNSLLSSPDELSDSYLFESPSVPSLPDPQVKTPPSLPESSQMPAVTTTDTHTTNPAFTVSISRVATPKEPPNKVSKRQLNTLAARRYRQRKLDRVNELEAELEAIKRERDELRMRVSKLEGETEALRGLVKGQGDKA</sequence>
<dbReference type="CDD" id="cd12193">
    <property type="entry name" value="bZIP_GCN4"/>
    <property type="match status" value="1"/>
</dbReference>
<dbReference type="OrthoDB" id="2257100at2759"/>
<comment type="subcellular location">
    <subcellularLocation>
        <location evidence="1">Nucleus</location>
    </subcellularLocation>
</comment>
<dbReference type="InterPro" id="IPR046347">
    <property type="entry name" value="bZIP_sf"/>
</dbReference>
<dbReference type="Pfam" id="PF00170">
    <property type="entry name" value="bZIP_1"/>
    <property type="match status" value="1"/>
</dbReference>
<dbReference type="PANTHER" id="PTHR13044">
    <property type="entry name" value="ACTIVATING TRANSCRIPTION FACTOR ATF 4/5"/>
    <property type="match status" value="1"/>
</dbReference>
<dbReference type="GO" id="GO:0000977">
    <property type="term" value="F:RNA polymerase II transcription regulatory region sequence-specific DNA binding"/>
    <property type="evidence" value="ECO:0007669"/>
    <property type="project" value="TreeGrafter"/>
</dbReference>
<gene>
    <name evidence="9" type="ORF">BO97DRAFT_445272</name>
</gene>
<dbReference type="RefSeq" id="XP_025548923.1">
    <property type="nucleotide sequence ID" value="XM_025698530.1"/>
</dbReference>
<feature type="region of interest" description="Disordered" evidence="7">
    <location>
        <begin position="1"/>
        <end position="63"/>
    </location>
</feature>
<keyword evidence="2" id="KW-0805">Transcription regulation</keyword>
<dbReference type="SUPFAM" id="SSF57959">
    <property type="entry name" value="Leucine zipper domain"/>
    <property type="match status" value="1"/>
</dbReference>
<dbReference type="GeneID" id="37202819"/>
<dbReference type="AlphaFoldDB" id="A0A395HQJ7"/>
<dbReference type="GO" id="GO:0005634">
    <property type="term" value="C:nucleus"/>
    <property type="evidence" value="ECO:0007669"/>
    <property type="project" value="UniProtKB-SubCell"/>
</dbReference>
<dbReference type="PROSITE" id="PS50217">
    <property type="entry name" value="BZIP"/>
    <property type="match status" value="1"/>
</dbReference>
<feature type="coiled-coil region" evidence="6">
    <location>
        <begin position="229"/>
        <end position="263"/>
    </location>
</feature>
<dbReference type="SMART" id="SM00338">
    <property type="entry name" value="BRLZ"/>
    <property type="match status" value="1"/>
</dbReference>
<dbReference type="EMBL" id="KZ824301">
    <property type="protein sequence ID" value="RAL09769.1"/>
    <property type="molecule type" value="Genomic_DNA"/>
</dbReference>
<feature type="compositionally biased region" description="Polar residues" evidence="7">
    <location>
        <begin position="178"/>
        <end position="193"/>
    </location>
</feature>
<evidence type="ECO:0000313" key="10">
    <source>
        <dbReference type="Proteomes" id="UP000248961"/>
    </source>
</evidence>
<keyword evidence="6" id="KW-0175">Coiled coil</keyword>
<dbReference type="FunFam" id="1.20.5.170:FF:000175">
    <property type="entry name" value="Basic-leucine zipper transcription factor B"/>
    <property type="match status" value="1"/>
</dbReference>
<evidence type="ECO:0000256" key="2">
    <source>
        <dbReference type="ARBA" id="ARBA00023015"/>
    </source>
</evidence>
<evidence type="ECO:0000256" key="3">
    <source>
        <dbReference type="ARBA" id="ARBA00023125"/>
    </source>
</evidence>
<evidence type="ECO:0000259" key="8">
    <source>
        <dbReference type="PROSITE" id="PS50217"/>
    </source>
</evidence>
<name>A0A395HQJ7_ASPHC</name>
<evidence type="ECO:0000256" key="7">
    <source>
        <dbReference type="SAM" id="MobiDB-lite"/>
    </source>
</evidence>
<feature type="domain" description="BZIP" evidence="8">
    <location>
        <begin position="211"/>
        <end position="274"/>
    </location>
</feature>
<proteinExistence type="predicted"/>
<dbReference type="PANTHER" id="PTHR13044:SF38">
    <property type="entry name" value="BZIP DOMAIN-CONTAINING PROTEIN"/>
    <property type="match status" value="1"/>
</dbReference>
<evidence type="ECO:0000256" key="6">
    <source>
        <dbReference type="SAM" id="Coils"/>
    </source>
</evidence>
<protein>
    <recommendedName>
        <fullName evidence="8">BZIP domain-containing protein</fullName>
    </recommendedName>
</protein>
<dbReference type="GO" id="GO:0001228">
    <property type="term" value="F:DNA-binding transcription activator activity, RNA polymerase II-specific"/>
    <property type="evidence" value="ECO:0007669"/>
    <property type="project" value="TreeGrafter"/>
</dbReference>
<dbReference type="Proteomes" id="UP000248961">
    <property type="component" value="Unassembled WGS sequence"/>
</dbReference>
<evidence type="ECO:0000256" key="4">
    <source>
        <dbReference type="ARBA" id="ARBA00023163"/>
    </source>
</evidence>
<reference evidence="9 10" key="1">
    <citation type="submission" date="2018-02" db="EMBL/GenBank/DDBJ databases">
        <title>The genomes of Aspergillus section Nigri reveals drivers in fungal speciation.</title>
        <authorList>
            <consortium name="DOE Joint Genome Institute"/>
            <person name="Vesth T.C."/>
            <person name="Nybo J."/>
            <person name="Theobald S."/>
            <person name="Brandl J."/>
            <person name="Frisvad J.C."/>
            <person name="Nielsen K.F."/>
            <person name="Lyhne E.K."/>
            <person name="Kogle M.E."/>
            <person name="Kuo A."/>
            <person name="Riley R."/>
            <person name="Clum A."/>
            <person name="Nolan M."/>
            <person name="Lipzen A."/>
            <person name="Salamov A."/>
            <person name="Henrissat B."/>
            <person name="Wiebenga A."/>
            <person name="De vries R.P."/>
            <person name="Grigoriev I.V."/>
            <person name="Mortensen U.H."/>
            <person name="Andersen M.R."/>
            <person name="Baker S.E."/>
        </authorList>
    </citation>
    <scope>NUCLEOTIDE SEQUENCE [LARGE SCALE GENOMIC DNA]</scope>
    <source>
        <strain evidence="9 10">CBS 101889</strain>
    </source>
</reference>
<keyword evidence="3" id="KW-0238">DNA-binding</keyword>
<dbReference type="VEuPathDB" id="FungiDB:BO97DRAFT_445272"/>
<keyword evidence="4" id="KW-0804">Transcription</keyword>